<evidence type="ECO:0000313" key="10">
    <source>
        <dbReference type="Proteomes" id="UP000313231"/>
    </source>
</evidence>
<keyword evidence="10" id="KW-1185">Reference proteome</keyword>
<feature type="domain" description="Argininosuccinate lyase C-terminal" evidence="8">
    <location>
        <begin position="376"/>
        <end position="443"/>
    </location>
</feature>
<dbReference type="GO" id="GO:0042450">
    <property type="term" value="P:L-arginine biosynthetic process via ornithine"/>
    <property type="evidence" value="ECO:0007669"/>
    <property type="project" value="UniProtKB-UniRule"/>
</dbReference>
<dbReference type="InterPro" id="IPR022761">
    <property type="entry name" value="Fumarate_lyase_N"/>
</dbReference>
<accession>A0A5C4W5D4</accession>
<dbReference type="HAMAP" id="MF_00006">
    <property type="entry name" value="Arg_succ_lyase"/>
    <property type="match status" value="1"/>
</dbReference>
<dbReference type="Pfam" id="PF00206">
    <property type="entry name" value="Lyase_1"/>
    <property type="match status" value="1"/>
</dbReference>
<gene>
    <name evidence="6 9" type="primary">argH</name>
    <name evidence="9" type="ORF">FHP29_06685</name>
</gene>
<dbReference type="GO" id="GO:0005829">
    <property type="term" value="C:cytosol"/>
    <property type="evidence" value="ECO:0007669"/>
    <property type="project" value="TreeGrafter"/>
</dbReference>
<dbReference type="InterPro" id="IPR000362">
    <property type="entry name" value="Fumarate_lyase_fam"/>
</dbReference>
<comment type="similarity">
    <text evidence="6">Belongs to the lyase 1 family. Argininosuccinate lyase subfamily.</text>
</comment>
<dbReference type="Gene3D" id="1.10.275.10">
    <property type="entry name" value="Fumarase/aspartase (N-terminal domain)"/>
    <property type="match status" value="1"/>
</dbReference>
<evidence type="ECO:0000256" key="2">
    <source>
        <dbReference type="ARBA" id="ARBA00012338"/>
    </source>
</evidence>
<protein>
    <recommendedName>
        <fullName evidence="2 6">Argininosuccinate lyase</fullName>
        <shortName evidence="6">ASAL</shortName>
        <ecNumber evidence="2 6">4.3.2.1</ecNumber>
    </recommendedName>
    <alternativeName>
        <fullName evidence="6">Arginosuccinase</fullName>
    </alternativeName>
</protein>
<dbReference type="EMBL" id="VDMP01000019">
    <property type="protein sequence ID" value="TNM43361.1"/>
    <property type="molecule type" value="Genomic_DNA"/>
</dbReference>
<evidence type="ECO:0000256" key="1">
    <source>
        <dbReference type="ARBA" id="ARBA00004941"/>
    </source>
</evidence>
<dbReference type="AlphaFoldDB" id="A0A5C4W5D4"/>
<dbReference type="FunFam" id="1.20.200.10:FF:000015">
    <property type="entry name" value="argininosuccinate lyase isoform X2"/>
    <property type="match status" value="1"/>
</dbReference>
<dbReference type="Pfam" id="PF14698">
    <property type="entry name" value="ASL_C2"/>
    <property type="match status" value="1"/>
</dbReference>
<dbReference type="OrthoDB" id="9769623at2"/>
<comment type="subcellular location">
    <subcellularLocation>
        <location evidence="6">Cytoplasm</location>
    </subcellularLocation>
</comment>
<dbReference type="InterPro" id="IPR020557">
    <property type="entry name" value="Fumarate_lyase_CS"/>
</dbReference>
<comment type="pathway">
    <text evidence="1 6">Amino-acid biosynthesis; L-arginine biosynthesis; L-arginine from L-ornithine and carbamoyl phosphate: step 3/3.</text>
</comment>
<dbReference type="PANTHER" id="PTHR43814">
    <property type="entry name" value="ARGININOSUCCINATE LYASE"/>
    <property type="match status" value="1"/>
</dbReference>
<dbReference type="EC" id="4.3.2.1" evidence="2 6"/>
<comment type="catalytic activity">
    <reaction evidence="6">
        <text>2-(N(omega)-L-arginino)succinate = fumarate + L-arginine</text>
        <dbReference type="Rhea" id="RHEA:24020"/>
        <dbReference type="ChEBI" id="CHEBI:29806"/>
        <dbReference type="ChEBI" id="CHEBI:32682"/>
        <dbReference type="ChEBI" id="CHEBI:57472"/>
        <dbReference type="EC" id="4.3.2.1"/>
    </reaction>
</comment>
<keyword evidence="5 6" id="KW-0456">Lyase</keyword>
<dbReference type="PRINTS" id="PR00149">
    <property type="entry name" value="FUMRATELYASE"/>
</dbReference>
<dbReference type="InterPro" id="IPR029419">
    <property type="entry name" value="Arg_succ_lyase_C"/>
</dbReference>
<dbReference type="Proteomes" id="UP000313231">
    <property type="component" value="Unassembled WGS sequence"/>
</dbReference>
<dbReference type="UniPathway" id="UPA00068">
    <property type="reaction ID" value="UER00114"/>
</dbReference>
<comment type="caution">
    <text evidence="9">The sequence shown here is derived from an EMBL/GenBank/DDBJ whole genome shotgun (WGS) entry which is preliminary data.</text>
</comment>
<proteinExistence type="inferred from homology"/>
<dbReference type="PROSITE" id="PS00163">
    <property type="entry name" value="FUMARATE_LYASES"/>
    <property type="match status" value="1"/>
</dbReference>
<dbReference type="Gene3D" id="1.10.40.30">
    <property type="entry name" value="Fumarase/aspartase (C-terminal domain)"/>
    <property type="match status" value="1"/>
</dbReference>
<name>A0A5C4W5D4_9ACTN</name>
<dbReference type="SUPFAM" id="SSF48557">
    <property type="entry name" value="L-aspartase-like"/>
    <property type="match status" value="1"/>
</dbReference>
<dbReference type="InterPro" id="IPR008948">
    <property type="entry name" value="L-Aspartase-like"/>
</dbReference>
<dbReference type="PRINTS" id="PR00145">
    <property type="entry name" value="ARGSUCLYASE"/>
</dbReference>
<dbReference type="InterPro" id="IPR009049">
    <property type="entry name" value="Argininosuccinate_lyase"/>
</dbReference>
<evidence type="ECO:0000256" key="6">
    <source>
        <dbReference type="HAMAP-Rule" id="MF_00006"/>
    </source>
</evidence>
<keyword evidence="3 6" id="KW-0055">Arginine biosynthesis</keyword>
<evidence type="ECO:0000259" key="8">
    <source>
        <dbReference type="Pfam" id="PF14698"/>
    </source>
</evidence>
<evidence type="ECO:0000256" key="4">
    <source>
        <dbReference type="ARBA" id="ARBA00022605"/>
    </source>
</evidence>
<reference evidence="9 10" key="1">
    <citation type="journal article" date="2016" name="Int. J. Syst. Evol. Microbiol.">
        <title>Nocardioides albidus sp. nov., an actinobacterium isolated from garden soil.</title>
        <authorList>
            <person name="Singh H."/>
            <person name="Du J."/>
            <person name="Trinh H."/>
            <person name="Won K."/>
            <person name="Yang J.E."/>
            <person name="Yin C."/>
            <person name="Kook M."/>
            <person name="Yi T.H."/>
        </authorList>
    </citation>
    <scope>NUCLEOTIDE SEQUENCE [LARGE SCALE GENOMIC DNA]</scope>
    <source>
        <strain evidence="9 10">CCTCC AB 2015297</strain>
    </source>
</reference>
<evidence type="ECO:0000256" key="3">
    <source>
        <dbReference type="ARBA" id="ARBA00022571"/>
    </source>
</evidence>
<evidence type="ECO:0000313" key="9">
    <source>
        <dbReference type="EMBL" id="TNM43361.1"/>
    </source>
</evidence>
<dbReference type="CDD" id="cd01359">
    <property type="entry name" value="Argininosuccinate_lyase"/>
    <property type="match status" value="1"/>
</dbReference>
<sequence length="475" mass="51137">MSTNTGKLWGGRFEGGPSPELDALSRSTHFDWRLGLYDIAGSHAHAKALGAAGLLTADEEAELHRGLDVLAGRFTDGSLRPDPGDEDVHGALERLLIEEVGPDVGGKLRAGRSRNDQIATLFRCYLLDHSLTVARLVLDLVDALAGQAEQHLTSVDGGPAVMPGRTHLQHAQPVLLSHHLLAHAWALLRDVERLADWRRRVAGDSPYGSGALAGQSLGLDPELVARELGFTGSTANSIDGTASRDFVAEFAYVAAQTGIDVSRIAEEVILWATKEFGFATLHDSWSTGSSIMPQKKNPDISELARGKAGRLVGNLTGLLTTLKALPLAYNRDLQEDKEPVFDSVDTLEVLLPAFTGQIATLVFDTARMGELAPQGFSLATDIAEWLVKQGVPFRIAHELAGACVRECETRGIELDELTDDQFAAISPHLTPEVRTVLTVDGSVSSRDGRGGTAPVRVAEQLADLRKRVEEHRSAR</sequence>
<dbReference type="NCBIfam" id="TIGR00838">
    <property type="entry name" value="argH"/>
    <property type="match status" value="1"/>
</dbReference>
<keyword evidence="4 6" id="KW-0028">Amino-acid biosynthesis</keyword>
<organism evidence="9 10">
    <name type="scientific">Nocardioides albidus</name>
    <dbReference type="NCBI Taxonomy" id="1517589"/>
    <lineage>
        <taxon>Bacteria</taxon>
        <taxon>Bacillati</taxon>
        <taxon>Actinomycetota</taxon>
        <taxon>Actinomycetes</taxon>
        <taxon>Propionibacteriales</taxon>
        <taxon>Nocardioidaceae</taxon>
        <taxon>Nocardioides</taxon>
    </lineage>
</organism>
<keyword evidence="6" id="KW-0963">Cytoplasm</keyword>
<evidence type="ECO:0000256" key="5">
    <source>
        <dbReference type="ARBA" id="ARBA00023239"/>
    </source>
</evidence>
<evidence type="ECO:0000259" key="7">
    <source>
        <dbReference type="Pfam" id="PF00206"/>
    </source>
</evidence>
<dbReference type="RefSeq" id="WP_139622071.1">
    <property type="nucleotide sequence ID" value="NZ_VDMP01000019.1"/>
</dbReference>
<dbReference type="InterPro" id="IPR024083">
    <property type="entry name" value="Fumarase/histidase_N"/>
</dbReference>
<dbReference type="Gene3D" id="1.20.200.10">
    <property type="entry name" value="Fumarase/aspartase (Central domain)"/>
    <property type="match status" value="1"/>
</dbReference>
<dbReference type="FunFam" id="1.10.40.30:FF:000001">
    <property type="entry name" value="Argininosuccinate lyase"/>
    <property type="match status" value="1"/>
</dbReference>
<dbReference type="GO" id="GO:0004056">
    <property type="term" value="F:argininosuccinate lyase activity"/>
    <property type="evidence" value="ECO:0007669"/>
    <property type="project" value="UniProtKB-UniRule"/>
</dbReference>
<dbReference type="PANTHER" id="PTHR43814:SF1">
    <property type="entry name" value="ARGININOSUCCINATE LYASE"/>
    <property type="match status" value="1"/>
</dbReference>
<feature type="domain" description="Fumarate lyase N-terminal" evidence="7">
    <location>
        <begin position="11"/>
        <end position="313"/>
    </location>
</feature>